<dbReference type="Proteomes" id="UP000234882">
    <property type="component" value="Chromosome"/>
</dbReference>
<feature type="region of interest" description="Disordered" evidence="2">
    <location>
        <begin position="650"/>
        <end position="854"/>
    </location>
</feature>
<keyword evidence="3" id="KW-1133">Transmembrane helix</keyword>
<feature type="compositionally biased region" description="Gly residues" evidence="2">
    <location>
        <begin position="674"/>
        <end position="698"/>
    </location>
</feature>
<keyword evidence="1" id="KW-0175">Coiled coil</keyword>
<feature type="compositionally biased region" description="Low complexity" evidence="2">
    <location>
        <begin position="802"/>
        <end position="811"/>
    </location>
</feature>
<keyword evidence="3" id="KW-0472">Membrane</keyword>
<protein>
    <submittedName>
        <fullName evidence="4">DUF4175 domain-containing protein</fullName>
    </submittedName>
</protein>
<dbReference type="KEGG" id="paru:CYR75_01595"/>
<feature type="transmembrane region" description="Helical" evidence="3">
    <location>
        <begin position="168"/>
        <end position="187"/>
    </location>
</feature>
<feature type="compositionally biased region" description="Basic and acidic residues" evidence="2">
    <location>
        <begin position="816"/>
        <end position="829"/>
    </location>
</feature>
<dbReference type="AlphaFoldDB" id="A0A2K9MBX3"/>
<keyword evidence="3" id="KW-0812">Transmembrane</keyword>
<dbReference type="RefSeq" id="WP_101498541.1">
    <property type="nucleotide sequence ID" value="NZ_CP025583.1"/>
</dbReference>
<accession>A0A2K9MBX3</accession>
<dbReference type="OrthoDB" id="8477685at2"/>
<dbReference type="InterPro" id="IPR012683">
    <property type="entry name" value="CHP02302_TM"/>
</dbReference>
<organism evidence="4 5">
    <name type="scientific">Paracoccus jeotgali</name>
    <dbReference type="NCBI Taxonomy" id="2065379"/>
    <lineage>
        <taxon>Bacteria</taxon>
        <taxon>Pseudomonadati</taxon>
        <taxon>Pseudomonadota</taxon>
        <taxon>Alphaproteobacteria</taxon>
        <taxon>Rhodobacterales</taxon>
        <taxon>Paracoccaceae</taxon>
        <taxon>Paracoccus</taxon>
    </lineage>
</organism>
<evidence type="ECO:0000313" key="4">
    <source>
        <dbReference type="EMBL" id="AUM73157.1"/>
    </source>
</evidence>
<evidence type="ECO:0000256" key="3">
    <source>
        <dbReference type="SAM" id="Phobius"/>
    </source>
</evidence>
<feature type="compositionally biased region" description="Basic and acidic residues" evidence="2">
    <location>
        <begin position="765"/>
        <end position="791"/>
    </location>
</feature>
<dbReference type="Pfam" id="PF13779">
    <property type="entry name" value="DUF4175"/>
    <property type="match status" value="1"/>
</dbReference>
<name>A0A2K9MBX3_9RHOB</name>
<evidence type="ECO:0000256" key="1">
    <source>
        <dbReference type="SAM" id="Coils"/>
    </source>
</evidence>
<evidence type="ECO:0000313" key="5">
    <source>
        <dbReference type="Proteomes" id="UP000234882"/>
    </source>
</evidence>
<reference evidence="5" key="1">
    <citation type="submission" date="2017-12" db="EMBL/GenBank/DDBJ databases">
        <title>Genomic analysis of Paracoccus sp. CBA4604.</title>
        <authorList>
            <person name="Roh S.W."/>
            <person name="Kim J.Y."/>
            <person name="Kim J.S."/>
        </authorList>
    </citation>
    <scope>NUCLEOTIDE SEQUENCE [LARGE SCALE GENOMIC DNA]</scope>
    <source>
        <strain evidence="5">CBA4604</strain>
    </source>
</reference>
<keyword evidence="5" id="KW-1185">Reference proteome</keyword>
<feature type="transmembrane region" description="Helical" evidence="3">
    <location>
        <begin position="78"/>
        <end position="100"/>
    </location>
</feature>
<evidence type="ECO:0000256" key="2">
    <source>
        <dbReference type="SAM" id="MobiDB-lite"/>
    </source>
</evidence>
<dbReference type="EMBL" id="CP025583">
    <property type="protein sequence ID" value="AUM73157.1"/>
    <property type="molecule type" value="Genomic_DNA"/>
</dbReference>
<gene>
    <name evidence="4" type="ORF">CYR75_01595</name>
</gene>
<sequence length="887" mass="96057">MNDNAAPPQDDAAQPQDRARIALSDSGGFPAPTARALRLTRWGLWWEASIRAFWPLLTLAGCGVAALSLGLVEALPAALQRITLWGLSGLLLAALLWGLWRFRRPRREDAWARLDDSLPGRPLTALRDTPALGTDGALWQAHLAQMAARAAAARPVPPDAHLTRRDPFALRLAGLTAAVMALLFGSAGNLGQGLAALAPLRPLTGIEPTTPTGPGWEGWAEPPPYTRKPTLYLNAQPQGAVLDLPKGSTISLRLYGDTDGVTQDIGTPLPTEGQDRAPRFRVEQDGSLTIAGTRFDISVRPDAAPSVTLGPAAERRADGRLVQTFAASDDYGVTEGQAHITLDLDRVPRRFGLATPPEPRDELRVALPLPGIRPQVEGQLSADLKKHPWANLPVRLELRVTDGIGQIGTSSQLTMDLPGRRFFDPLAAALIELRRDLLWSRQNAPQAARLLRAILWQPQDLADPATLRDLRAVSVGLAADPMTDLQRDALAEGLWRIAEQIEDGGLADALERMRRAQERLSQAMKRGASADEIRELMEELRRATDDYLDRLAEQGENDPSDRFNRGPAQMLSGDQIQQMMDDIQRLMNEGRMAEAQALLDQFNRMMENMQVRRTEGEGQGESSSDRMARTLREQQDLADRTFRQMQDDWMGLGEPSFDQGGAGQEGGEETGEDGAAGGGDPGPGGAGAEDGGSEGAPGSGAAASRDPQDMADEQSILRDDLGMQRGLLPERGSEQGDAAGQAMDRAGRAMQQAERALRQGDMAEAMDRQAEAIESLREGIRALGRGDRRAGSEGGEDGQGQGQQADAPSGQPGEGQARDSRSTQRRDPLGRALQGLGGGIATDDSLGSLEDGDTRARELQDEIRRRLGDRDRPQIERDYLDRLIDRF</sequence>
<feature type="coiled-coil region" evidence="1">
    <location>
        <begin position="506"/>
        <end position="612"/>
    </location>
</feature>
<feature type="transmembrane region" description="Helical" evidence="3">
    <location>
        <begin position="52"/>
        <end position="72"/>
    </location>
</feature>
<proteinExistence type="predicted"/>